<proteinExistence type="predicted"/>
<feature type="compositionally biased region" description="Low complexity" evidence="1">
    <location>
        <begin position="45"/>
        <end position="58"/>
    </location>
</feature>
<feature type="compositionally biased region" description="Pro residues" evidence="1">
    <location>
        <begin position="132"/>
        <end position="145"/>
    </location>
</feature>
<feature type="compositionally biased region" description="Low complexity" evidence="1">
    <location>
        <begin position="9"/>
        <end position="23"/>
    </location>
</feature>
<feature type="compositionally biased region" description="Pro residues" evidence="1">
    <location>
        <begin position="100"/>
        <end position="114"/>
    </location>
</feature>
<evidence type="ECO:0000313" key="2">
    <source>
        <dbReference type="EMBL" id="KAJ4934968.1"/>
    </source>
</evidence>
<evidence type="ECO:0000313" key="3">
    <source>
        <dbReference type="Proteomes" id="UP001219934"/>
    </source>
</evidence>
<accession>A0AAD6B2B0</accession>
<gene>
    <name evidence="2" type="ORF">JOQ06_007748</name>
</gene>
<protein>
    <submittedName>
        <fullName evidence="2">Uncharacterized protein</fullName>
    </submittedName>
</protein>
<evidence type="ECO:0000256" key="1">
    <source>
        <dbReference type="SAM" id="MobiDB-lite"/>
    </source>
</evidence>
<feature type="region of interest" description="Disordered" evidence="1">
    <location>
        <begin position="1"/>
        <end position="175"/>
    </location>
</feature>
<comment type="caution">
    <text evidence="2">The sequence shown here is derived from an EMBL/GenBank/DDBJ whole genome shotgun (WGS) entry which is preliminary data.</text>
</comment>
<keyword evidence="3" id="KW-1185">Reference proteome</keyword>
<dbReference type="AlphaFoldDB" id="A0AAD6B2B0"/>
<dbReference type="Proteomes" id="UP001219934">
    <property type="component" value="Unassembled WGS sequence"/>
</dbReference>
<name>A0AAD6B2B0_9TELE</name>
<dbReference type="EMBL" id="JAPTMU010000012">
    <property type="protein sequence ID" value="KAJ4934968.1"/>
    <property type="molecule type" value="Genomic_DNA"/>
</dbReference>
<sequence length="175" mass="18199">MAHRIVGPSSSSSPSLLAKGLSLETSCSPCGHQRALDADAPQQLSSDPGPSSFSSDPASLERGAELTVRSGSANGLLLVNDTGPPELPATTITPTSKSRPPLPGPKPQVPPKPPHLQQQAGVSRPRPRVPDKPLPPPPPCRPLPADPRGGRSPPCRSDGTDSPNCVLSLIEKFER</sequence>
<organism evidence="2 3">
    <name type="scientific">Pogonophryne albipinna</name>
    <dbReference type="NCBI Taxonomy" id="1090488"/>
    <lineage>
        <taxon>Eukaryota</taxon>
        <taxon>Metazoa</taxon>
        <taxon>Chordata</taxon>
        <taxon>Craniata</taxon>
        <taxon>Vertebrata</taxon>
        <taxon>Euteleostomi</taxon>
        <taxon>Actinopterygii</taxon>
        <taxon>Neopterygii</taxon>
        <taxon>Teleostei</taxon>
        <taxon>Neoteleostei</taxon>
        <taxon>Acanthomorphata</taxon>
        <taxon>Eupercaria</taxon>
        <taxon>Perciformes</taxon>
        <taxon>Notothenioidei</taxon>
        <taxon>Pogonophryne</taxon>
    </lineage>
</organism>
<reference evidence="2" key="1">
    <citation type="submission" date="2022-11" db="EMBL/GenBank/DDBJ databases">
        <title>Chromosome-level genome of Pogonophryne albipinna.</title>
        <authorList>
            <person name="Jo E."/>
        </authorList>
    </citation>
    <scope>NUCLEOTIDE SEQUENCE</scope>
    <source>
        <strain evidence="2">SGF0006</strain>
        <tissue evidence="2">Muscle</tissue>
    </source>
</reference>